<accession>A0A9Q9J4J6</accession>
<dbReference type="Proteomes" id="UP001058381">
    <property type="component" value="Chromosome"/>
</dbReference>
<protein>
    <submittedName>
        <fullName evidence="1">Uncharacterized protein</fullName>
    </submittedName>
</protein>
<dbReference type="RefSeq" id="WP_260807840.1">
    <property type="nucleotide sequence ID" value="NZ_CP096142.1"/>
</dbReference>
<sequence length="285" mass="29770">MARQLIDQTTKNPDGSIGDDAYVAFSKSNSMFSELYESIGQLPKLYQSIGLNLLINSDFRVNQRSFGGGALAAGAFGYDRMFAGPGGCNVSVNQSTGVITHNSGTWCQAIEAPRDAFGKTLCIAVDDLSGGNLTVDVGGVAAAITPGAGRRYVNLVAPGSSNTGNLLVKFSAANATYRNLGIVRGADFAGFQYRSPGEQSALCQWYAFAGNLFMRGAASQQTGVGLYIPAAMRAAPAVTFSNVSYVYGCSGIGSNAYKSGVEVFVNANQAFAFGAGYFFDAEITS</sequence>
<name>A0A9Q9J4J6_9XANT</name>
<evidence type="ECO:0000313" key="2">
    <source>
        <dbReference type="Proteomes" id="UP001058381"/>
    </source>
</evidence>
<evidence type="ECO:0000313" key="1">
    <source>
        <dbReference type="EMBL" id="UXA66003.1"/>
    </source>
</evidence>
<reference evidence="1" key="1">
    <citation type="submission" date="2022-04" db="EMBL/GenBank/DDBJ databases">
        <title>Xanthomonas prunicola pv. tritici, a pathogen causing a previously unreported foliar disease of wheat.</title>
        <authorList>
            <person name="Clavijo F."/>
            <person name="Curland R.D."/>
            <person name="Dill-Macky R."/>
            <person name="Pereyra S."/>
            <person name="Roman-Reyna V."/>
            <person name="Siri M.I."/>
        </authorList>
    </citation>
    <scope>NUCLEOTIDE SEQUENCE</scope>
    <source>
        <strain evidence="1">CIX249</strain>
    </source>
</reference>
<dbReference type="AlphaFoldDB" id="A0A9Q9J4J6"/>
<dbReference type="EMBL" id="CP096142">
    <property type="protein sequence ID" value="UXA66003.1"/>
    <property type="molecule type" value="Genomic_DNA"/>
</dbReference>
<organism evidence="1 2">
    <name type="scientific">Xanthomonas prunicola</name>
    <dbReference type="NCBI Taxonomy" id="2053930"/>
    <lineage>
        <taxon>Bacteria</taxon>
        <taxon>Pseudomonadati</taxon>
        <taxon>Pseudomonadota</taxon>
        <taxon>Gammaproteobacteria</taxon>
        <taxon>Lysobacterales</taxon>
        <taxon>Lysobacteraceae</taxon>
        <taxon>Xanthomonas</taxon>
    </lineage>
</organism>
<gene>
    <name evidence="1" type="ORF">M0D43_02880</name>
</gene>
<proteinExistence type="predicted"/>
<dbReference type="GeneID" id="75150261"/>